<dbReference type="Proteomes" id="UP000306477">
    <property type="component" value="Unassembled WGS sequence"/>
</dbReference>
<dbReference type="Pfam" id="PF11151">
    <property type="entry name" value="DUF2929"/>
    <property type="match status" value="1"/>
</dbReference>
<feature type="transmembrane region" description="Helical" evidence="1">
    <location>
        <begin position="36"/>
        <end position="53"/>
    </location>
</feature>
<keyword evidence="1" id="KW-0812">Transmembrane</keyword>
<keyword evidence="1" id="KW-0472">Membrane</keyword>
<protein>
    <submittedName>
        <fullName evidence="2">DUF2929 family protein</fullName>
    </submittedName>
</protein>
<evidence type="ECO:0000313" key="2">
    <source>
        <dbReference type="EMBL" id="THE11196.1"/>
    </source>
</evidence>
<keyword evidence="1" id="KW-1133">Transmembrane helix</keyword>
<keyword evidence="3" id="KW-1185">Reference proteome</keyword>
<organism evidence="2 3">
    <name type="scientific">Bacillus timonensis</name>
    <dbReference type="NCBI Taxonomy" id="1033734"/>
    <lineage>
        <taxon>Bacteria</taxon>
        <taxon>Bacillati</taxon>
        <taxon>Bacillota</taxon>
        <taxon>Bacilli</taxon>
        <taxon>Bacillales</taxon>
        <taxon>Bacillaceae</taxon>
        <taxon>Bacillus</taxon>
    </lineage>
</organism>
<gene>
    <name evidence="2" type="ORF">E1I69_15735</name>
</gene>
<dbReference type="AlphaFoldDB" id="A0A4S3PPS6"/>
<accession>A0A4S3PPS6</accession>
<dbReference type="EMBL" id="SLUB01000032">
    <property type="protein sequence ID" value="THE11196.1"/>
    <property type="molecule type" value="Genomic_DNA"/>
</dbReference>
<dbReference type="RefSeq" id="WP_136380520.1">
    <property type="nucleotide sequence ID" value="NZ_SLUB01000032.1"/>
</dbReference>
<proteinExistence type="predicted"/>
<comment type="caution">
    <text evidence="2">The sequence shown here is derived from an EMBL/GenBank/DDBJ whole genome shotgun (WGS) entry which is preliminary data.</text>
</comment>
<evidence type="ECO:0000313" key="3">
    <source>
        <dbReference type="Proteomes" id="UP000306477"/>
    </source>
</evidence>
<dbReference type="OrthoDB" id="2440739at2"/>
<dbReference type="InterPro" id="IPR021324">
    <property type="entry name" value="DUF2929"/>
</dbReference>
<reference evidence="2 3" key="1">
    <citation type="journal article" date="2019" name="Indoor Air">
        <title>Impacts of indoor surface finishes on bacterial viability.</title>
        <authorList>
            <person name="Hu J."/>
            <person name="Maamar S.B."/>
            <person name="Glawe A.J."/>
            <person name="Gottel N."/>
            <person name="Gilbert J.A."/>
            <person name="Hartmann E.M."/>
        </authorList>
    </citation>
    <scope>NUCLEOTIDE SEQUENCE [LARGE SCALE GENOMIC DNA]</scope>
    <source>
        <strain evidence="2 3">AF060A6</strain>
    </source>
</reference>
<sequence length="62" mass="7037">MRYFWTFFWTFLLIQMASYVIGSMQAATYSFKTASIVAVIVTGLIIILGSVIPNEPVEEPHH</sequence>
<evidence type="ECO:0000256" key="1">
    <source>
        <dbReference type="SAM" id="Phobius"/>
    </source>
</evidence>
<dbReference type="STRING" id="1033734.GCA_000285535_01261"/>
<name>A0A4S3PPS6_9BACI</name>